<keyword evidence="1" id="KW-0812">Transmembrane</keyword>
<evidence type="ECO:0000313" key="3">
    <source>
        <dbReference type="Proteomes" id="UP000244880"/>
    </source>
</evidence>
<sequence length="118" mass="11738">MLILILSYILIAFGGVTALASMILRIGTLMGDCPITAARAKTASLTIATGFAAIGAGGVILIGAAIPVLQQEPAAALMVALGCAALSLGLGFTHAVATLRAVTLPPEPVKMQTEVAPA</sequence>
<feature type="transmembrane region" description="Helical" evidence="1">
    <location>
        <begin position="6"/>
        <end position="24"/>
    </location>
</feature>
<feature type="transmembrane region" description="Helical" evidence="1">
    <location>
        <begin position="75"/>
        <end position="102"/>
    </location>
</feature>
<keyword evidence="1" id="KW-0472">Membrane</keyword>
<dbReference type="RefSeq" id="WP_108827308.1">
    <property type="nucleotide sequence ID" value="NZ_OMOR01000001.1"/>
</dbReference>
<reference evidence="2 3" key="1">
    <citation type="submission" date="2018-03" db="EMBL/GenBank/DDBJ databases">
        <authorList>
            <person name="Keele B.F."/>
        </authorList>
    </citation>
    <scope>NUCLEOTIDE SEQUENCE [LARGE SCALE GENOMIC DNA]</scope>
    <source>
        <strain evidence="2 3">CECT 8599</strain>
    </source>
</reference>
<proteinExistence type="predicted"/>
<dbReference type="EMBL" id="OMOR01000001">
    <property type="protein sequence ID" value="SPH20038.1"/>
    <property type="molecule type" value="Genomic_DNA"/>
</dbReference>
<keyword evidence="3" id="KW-1185">Reference proteome</keyword>
<gene>
    <name evidence="2" type="ORF">ASD8599_00778</name>
</gene>
<protein>
    <submittedName>
        <fullName evidence="2">Uncharacterized protein</fullName>
    </submittedName>
</protein>
<feature type="transmembrane region" description="Helical" evidence="1">
    <location>
        <begin position="45"/>
        <end position="69"/>
    </location>
</feature>
<evidence type="ECO:0000256" key="1">
    <source>
        <dbReference type="SAM" id="Phobius"/>
    </source>
</evidence>
<evidence type="ECO:0000313" key="2">
    <source>
        <dbReference type="EMBL" id="SPH20038.1"/>
    </source>
</evidence>
<name>A0A2R8BAH3_9RHOB</name>
<dbReference type="AlphaFoldDB" id="A0A2R8BAH3"/>
<organism evidence="2 3">
    <name type="scientific">Ascidiaceihabitans donghaensis</name>
    <dbReference type="NCBI Taxonomy" id="1510460"/>
    <lineage>
        <taxon>Bacteria</taxon>
        <taxon>Pseudomonadati</taxon>
        <taxon>Pseudomonadota</taxon>
        <taxon>Alphaproteobacteria</taxon>
        <taxon>Rhodobacterales</taxon>
        <taxon>Paracoccaceae</taxon>
        <taxon>Ascidiaceihabitans</taxon>
    </lineage>
</organism>
<keyword evidence="1" id="KW-1133">Transmembrane helix</keyword>
<dbReference type="Proteomes" id="UP000244880">
    <property type="component" value="Unassembled WGS sequence"/>
</dbReference>
<accession>A0A2R8BAH3</accession>
<dbReference type="OrthoDB" id="7859028at2"/>